<accession>A0A0A0HXJ9</accession>
<dbReference type="InterPro" id="IPR032774">
    <property type="entry name" value="WG_beta_rep"/>
</dbReference>
<proteinExistence type="predicted"/>
<dbReference type="PROSITE" id="PS51257">
    <property type="entry name" value="PROKAR_LIPOPROTEIN"/>
    <property type="match status" value="1"/>
</dbReference>
<dbReference type="AlphaFoldDB" id="A0A0A0HXJ9"/>
<evidence type="ECO:0000313" key="2">
    <source>
        <dbReference type="EMBL" id="KGM93227.1"/>
    </source>
</evidence>
<comment type="caution">
    <text evidence="2">The sequence shown here is derived from an EMBL/GenBank/DDBJ whole genome shotgun (WGS) entry which is preliminary data.</text>
</comment>
<reference evidence="2 3" key="1">
    <citation type="submission" date="2014-01" db="EMBL/GenBank/DDBJ databases">
        <title>Plasmidome dynamics in the species complex Clostridium novyi sensu lato converts strains of independent lineages into distinctly different pathogens.</title>
        <authorList>
            <person name="Skarin H."/>
            <person name="Segerman B."/>
        </authorList>
    </citation>
    <scope>NUCLEOTIDE SEQUENCE [LARGE SCALE GENOMIC DNA]</scope>
    <source>
        <strain evidence="2 3">DC5</strain>
    </source>
</reference>
<dbReference type="RefSeq" id="WP_039258767.1">
    <property type="nucleotide sequence ID" value="NZ_JDRY01000171.1"/>
</dbReference>
<protein>
    <recommendedName>
        <fullName evidence="4">WG repeat-containing protein</fullName>
    </recommendedName>
</protein>
<dbReference type="SUPFAM" id="SSF69360">
    <property type="entry name" value="Cell wall binding repeat"/>
    <property type="match status" value="2"/>
</dbReference>
<sequence length="474" mass="54283">MKKILKVFLVCMFMMFLTSCSNEKEIALPKEVNRISNVCYLGKNIYGIDIAPIPKGTFPKRNYKLINLKGNIISKEDIIYIDKECSFLDNGAVSVLNKDKKSMLISKDGKVIDDRYTIYSYLGNGVFAVSKNFKTGYCNSKGEDIVPPIDFMSICNIQKGDKFPYKNNEGKLGFIDTKGKTVIPFVFDGIGKYSKDANFISASKDKKWGLIDKDGKTIIPFKFGWLFPCEDGNFIVELNNKCGLIDKNGKVIIPFEFDLILEIKKGTYKVLLIDKFNCNKLYGVMDNSGKTIVKPFEAFKIDYADDKNIVSNAVDDMGNSLEYTKMMHQLLDTNRKELTPDFYEEITYYKDDLFRVKNNNKYGFINRSGKVVIPVKFNNFLEFNDNLCIVDLNGKYGILDKNGHYRINPKYEDIKYLCKNSFAVKLNNKWGIVDICDKLIKPIEYDDISSIESHIECKYNVLMKKGQKGILLKI</sequence>
<feature type="signal peptide" evidence="1">
    <location>
        <begin position="1"/>
        <end position="23"/>
    </location>
</feature>
<dbReference type="PANTHER" id="PTHR37841:SF1">
    <property type="entry name" value="DUF3298 DOMAIN-CONTAINING PROTEIN"/>
    <property type="match status" value="1"/>
</dbReference>
<dbReference type="Proteomes" id="UP000030014">
    <property type="component" value="Unassembled WGS sequence"/>
</dbReference>
<evidence type="ECO:0000256" key="1">
    <source>
        <dbReference type="SAM" id="SignalP"/>
    </source>
</evidence>
<dbReference type="Pfam" id="PF14903">
    <property type="entry name" value="WG_beta_rep"/>
    <property type="match status" value="3"/>
</dbReference>
<dbReference type="PANTHER" id="PTHR37841">
    <property type="entry name" value="GLR2918 PROTEIN"/>
    <property type="match status" value="1"/>
</dbReference>
<dbReference type="EMBL" id="JDRY01000171">
    <property type="protein sequence ID" value="KGM93227.1"/>
    <property type="molecule type" value="Genomic_DNA"/>
</dbReference>
<gene>
    <name evidence="2" type="ORF">Z955_15670</name>
</gene>
<evidence type="ECO:0008006" key="4">
    <source>
        <dbReference type="Google" id="ProtNLM"/>
    </source>
</evidence>
<evidence type="ECO:0000313" key="3">
    <source>
        <dbReference type="Proteomes" id="UP000030014"/>
    </source>
</evidence>
<keyword evidence="1" id="KW-0732">Signal</keyword>
<organism evidence="2 3">
    <name type="scientific">Clostridium botulinum C/D str. DC5</name>
    <dbReference type="NCBI Taxonomy" id="1443128"/>
    <lineage>
        <taxon>Bacteria</taxon>
        <taxon>Bacillati</taxon>
        <taxon>Bacillota</taxon>
        <taxon>Clostridia</taxon>
        <taxon>Eubacteriales</taxon>
        <taxon>Clostridiaceae</taxon>
        <taxon>Clostridium</taxon>
    </lineage>
</organism>
<name>A0A0A0HXJ9_CLOBO</name>
<feature type="chain" id="PRO_5038639179" description="WG repeat-containing protein" evidence="1">
    <location>
        <begin position="24"/>
        <end position="474"/>
    </location>
</feature>